<sequence>MTAMEPSTTPTPAQLLRAAEIVLSRPAMAGVAAATSPERYAAEQEGMLRRLWDGSSALRRTVGALDGDRAVPSSSSAVPGARRPNTEERQVQRLKGQLAEAKERARLYRGRAERAQDEVNALRTRLEESGERSREAEETAATVAMERDILSARANDPVRALRTVHRALRSAAAARSSDPRESAAPGTDILRAHPSVRPLLELIESAGGDREGLLKTLDALLVPDLPRAVPAGPVETSVVTGPRVVPLGGGTEIGGSCLLVELGDTRVLVDAGIRNDDRTDHVAPRLLDTELASGPPVTAVVVTHAHNDHGGWVPAVVRRWPGARVLCSSATAELLPLMWQDTAQLMRRRADERRRWGERSADAPYGRAEVNAASRAIEDLPFGFRVPIGDLDIELFPAGHILGSAGVVVRGAGRRIVVSGDVSVERQLGAEPLSLPVTTEETNLLVMESTCCDALHMSREAMVEDLVRSVREVCENGGRVLIPATALGRAQEIALTLSSRLPDLPVLIDGLAGNVAETYGRHAETTAAERAVLSDRVRRVKDRRAEQLTFRQGVVVSTAGTLRGGPAVIWARDILPDPANALFICGYQDEDAPGRRLLELADGSGTLDLPDGPVEVRAAVRQFQLGAHADRRGLLRVIDEVQPQEIMLVHGREEAQRRFRRLLRERGDSPVDTAAWSPARS</sequence>
<evidence type="ECO:0000313" key="7">
    <source>
        <dbReference type="Proteomes" id="UP000275401"/>
    </source>
</evidence>
<dbReference type="InterPro" id="IPR036866">
    <property type="entry name" value="RibonucZ/Hydroxyglut_hydro"/>
</dbReference>
<dbReference type="Gene3D" id="3.40.50.10890">
    <property type="match status" value="1"/>
</dbReference>
<feature type="coiled-coil region" evidence="2">
    <location>
        <begin position="91"/>
        <end position="139"/>
    </location>
</feature>
<dbReference type="InterPro" id="IPR022712">
    <property type="entry name" value="Beta_Casp"/>
</dbReference>
<evidence type="ECO:0000256" key="1">
    <source>
        <dbReference type="ARBA" id="ARBA00022801"/>
    </source>
</evidence>
<dbReference type="PANTHER" id="PTHR11203">
    <property type="entry name" value="CLEAVAGE AND POLYADENYLATION SPECIFICITY FACTOR FAMILY MEMBER"/>
    <property type="match status" value="1"/>
</dbReference>
<evidence type="ECO:0000313" key="6">
    <source>
        <dbReference type="EMBL" id="RNG31599.1"/>
    </source>
</evidence>
<dbReference type="GO" id="GO:0016787">
    <property type="term" value="F:hydrolase activity"/>
    <property type="evidence" value="ECO:0007669"/>
    <property type="project" value="UniProtKB-KW"/>
</dbReference>
<dbReference type="SUPFAM" id="SSF56281">
    <property type="entry name" value="Metallo-hydrolase/oxidoreductase"/>
    <property type="match status" value="1"/>
</dbReference>
<dbReference type="CDD" id="cd16295">
    <property type="entry name" value="TTHA0252-CPSF-like_MBL-fold"/>
    <property type="match status" value="1"/>
</dbReference>
<proteinExistence type="predicted"/>
<reference evidence="6 7" key="1">
    <citation type="submission" date="2018-11" db="EMBL/GenBank/DDBJ databases">
        <title>The Potential of Streptomyces as Biocontrol Agents against the Tomato grey mould, Botrytis cinerea (Gray mold) Frontiers in Microbiology.</title>
        <authorList>
            <person name="Li D."/>
        </authorList>
    </citation>
    <scope>NUCLEOTIDE SEQUENCE [LARGE SCALE GENOMIC DNA]</scope>
    <source>
        <strain evidence="6 7">NEAU-LD23</strain>
    </source>
</reference>
<organism evidence="6 7">
    <name type="scientific">Streptomyces botrytidirepellens</name>
    <dbReference type="NCBI Taxonomy" id="2486417"/>
    <lineage>
        <taxon>Bacteria</taxon>
        <taxon>Bacillati</taxon>
        <taxon>Actinomycetota</taxon>
        <taxon>Actinomycetes</taxon>
        <taxon>Kitasatosporales</taxon>
        <taxon>Streptomycetaceae</taxon>
        <taxon>Streptomyces</taxon>
    </lineage>
</organism>
<dbReference type="InterPro" id="IPR050698">
    <property type="entry name" value="MBL"/>
</dbReference>
<dbReference type="InterPro" id="IPR011108">
    <property type="entry name" value="RMMBL"/>
</dbReference>
<dbReference type="Gene3D" id="3.60.15.10">
    <property type="entry name" value="Ribonuclease Z/Hydroxyacylglutathione hydrolase-like"/>
    <property type="match status" value="1"/>
</dbReference>
<keyword evidence="1 6" id="KW-0378">Hydrolase</keyword>
<accession>A0A3M8WRH3</accession>
<feature type="compositionally biased region" description="Low complexity" evidence="3">
    <location>
        <begin position="70"/>
        <end position="83"/>
    </location>
</feature>
<feature type="domain" description="Beta-Casp" evidence="5">
    <location>
        <begin position="490"/>
        <end position="597"/>
    </location>
</feature>
<dbReference type="Pfam" id="PF10996">
    <property type="entry name" value="Beta-Casp"/>
    <property type="match status" value="1"/>
</dbReference>
<dbReference type="Pfam" id="PF07521">
    <property type="entry name" value="RMMBL"/>
    <property type="match status" value="1"/>
</dbReference>
<dbReference type="Pfam" id="PF00753">
    <property type="entry name" value="Lactamase_B"/>
    <property type="match status" value="1"/>
</dbReference>
<evidence type="ECO:0000259" key="4">
    <source>
        <dbReference type="SMART" id="SM00849"/>
    </source>
</evidence>
<keyword evidence="2" id="KW-0175">Coiled coil</keyword>
<dbReference type="AlphaFoldDB" id="A0A3M8WRH3"/>
<evidence type="ECO:0000256" key="2">
    <source>
        <dbReference type="SAM" id="Coils"/>
    </source>
</evidence>
<protein>
    <submittedName>
        <fullName evidence="6">MBL fold metallo-hydrolase</fullName>
    </submittedName>
</protein>
<dbReference type="SMART" id="SM00849">
    <property type="entry name" value="Lactamase_B"/>
    <property type="match status" value="1"/>
</dbReference>
<feature type="region of interest" description="Disordered" evidence="3">
    <location>
        <begin position="67"/>
        <end position="89"/>
    </location>
</feature>
<name>A0A3M8WRH3_9ACTN</name>
<feature type="domain" description="Metallo-beta-lactamase" evidence="4">
    <location>
        <begin position="254"/>
        <end position="470"/>
    </location>
</feature>
<dbReference type="InterPro" id="IPR001279">
    <property type="entry name" value="Metallo-B-lactamas"/>
</dbReference>
<dbReference type="GO" id="GO:0004521">
    <property type="term" value="F:RNA endonuclease activity"/>
    <property type="evidence" value="ECO:0007669"/>
    <property type="project" value="TreeGrafter"/>
</dbReference>
<gene>
    <name evidence="6" type="ORF">EEJ42_08625</name>
</gene>
<evidence type="ECO:0000256" key="3">
    <source>
        <dbReference type="SAM" id="MobiDB-lite"/>
    </source>
</evidence>
<keyword evidence="7" id="KW-1185">Reference proteome</keyword>
<dbReference type="EMBL" id="RIBZ01000111">
    <property type="protein sequence ID" value="RNG31599.1"/>
    <property type="molecule type" value="Genomic_DNA"/>
</dbReference>
<dbReference type="Proteomes" id="UP000275401">
    <property type="component" value="Unassembled WGS sequence"/>
</dbReference>
<dbReference type="SMART" id="SM01027">
    <property type="entry name" value="Beta-Casp"/>
    <property type="match status" value="1"/>
</dbReference>
<evidence type="ECO:0000259" key="5">
    <source>
        <dbReference type="SMART" id="SM01027"/>
    </source>
</evidence>
<dbReference type="PANTHER" id="PTHR11203:SF37">
    <property type="entry name" value="INTEGRATOR COMPLEX SUBUNIT 11"/>
    <property type="match status" value="1"/>
</dbReference>
<comment type="caution">
    <text evidence="6">The sequence shown here is derived from an EMBL/GenBank/DDBJ whole genome shotgun (WGS) entry which is preliminary data.</text>
</comment>